<dbReference type="PRINTS" id="PR01270">
    <property type="entry name" value="HDASUPER"/>
</dbReference>
<dbReference type="InterPro" id="IPR037138">
    <property type="entry name" value="His_deacetylse_dom_sf"/>
</dbReference>
<keyword evidence="3" id="KW-1185">Reference proteome</keyword>
<dbReference type="Pfam" id="PF00850">
    <property type="entry name" value="Hist_deacetyl"/>
    <property type="match status" value="1"/>
</dbReference>
<name>A0A5B9DAX7_9ARCH</name>
<dbReference type="SUPFAM" id="SSF52768">
    <property type="entry name" value="Arginase/deacetylase"/>
    <property type="match status" value="1"/>
</dbReference>
<dbReference type="AlphaFoldDB" id="A0A5B9DAX7"/>
<dbReference type="OrthoDB" id="147549at2157"/>
<protein>
    <submittedName>
        <fullName evidence="2">Histone deacetylase family protein</fullName>
    </submittedName>
</protein>
<dbReference type="GO" id="GO:0040029">
    <property type="term" value="P:epigenetic regulation of gene expression"/>
    <property type="evidence" value="ECO:0007669"/>
    <property type="project" value="TreeGrafter"/>
</dbReference>
<dbReference type="InterPro" id="IPR000286">
    <property type="entry name" value="HDACs"/>
</dbReference>
<proteinExistence type="predicted"/>
<dbReference type="GeneID" id="41329586"/>
<feature type="domain" description="Histone deacetylase" evidence="1">
    <location>
        <begin position="22"/>
        <end position="173"/>
    </location>
</feature>
<organism evidence="2 3">
    <name type="scientific">Promethearchaeum syntrophicum</name>
    <dbReference type="NCBI Taxonomy" id="2594042"/>
    <lineage>
        <taxon>Archaea</taxon>
        <taxon>Promethearchaeati</taxon>
        <taxon>Promethearchaeota</taxon>
        <taxon>Promethearchaeia</taxon>
        <taxon>Promethearchaeales</taxon>
        <taxon>Promethearchaeaceae</taxon>
        <taxon>Promethearchaeum</taxon>
    </lineage>
</organism>
<dbReference type="InterPro" id="IPR023801">
    <property type="entry name" value="His_deacetylse_dom"/>
</dbReference>
<dbReference type="PANTHER" id="PTHR10625">
    <property type="entry name" value="HISTONE DEACETYLASE HDAC1-RELATED"/>
    <property type="match status" value="1"/>
</dbReference>
<dbReference type="PANTHER" id="PTHR10625:SF10">
    <property type="entry name" value="HISTONE DEACETYLASE HDAC1"/>
    <property type="match status" value="1"/>
</dbReference>
<reference evidence="2 3" key="2">
    <citation type="journal article" date="2024" name="Int. J. Syst. Evol. Microbiol.">
        <title>Promethearchaeum syntrophicum gen. nov., sp. nov., an anaerobic, obligately syntrophic archaeon, the first isolate of the lineage 'Asgard' archaea, and proposal of the new archaeal phylum Promethearchaeota phyl. nov. and kingdom Promethearchaeati regn. nov.</title>
        <authorList>
            <person name="Imachi H."/>
            <person name="Nobu M.K."/>
            <person name="Kato S."/>
            <person name="Takaki Y."/>
            <person name="Miyazaki M."/>
            <person name="Miyata M."/>
            <person name="Ogawara M."/>
            <person name="Saito Y."/>
            <person name="Sakai S."/>
            <person name="Tahara Y.O."/>
            <person name="Takano Y."/>
            <person name="Tasumi E."/>
            <person name="Uematsu K."/>
            <person name="Yoshimura T."/>
            <person name="Itoh T."/>
            <person name="Ohkuma M."/>
            <person name="Takai K."/>
        </authorList>
    </citation>
    <scope>NUCLEOTIDE SEQUENCE [LARGE SCALE GENOMIC DNA]</scope>
    <source>
        <strain evidence="2 3">MK-D1</strain>
    </source>
</reference>
<accession>A0A5B9DAX7</accession>
<reference evidence="2 3" key="1">
    <citation type="journal article" date="2020" name="Nature">
        <title>Isolation of an archaeon at the prokaryote-eukaryote interface.</title>
        <authorList>
            <person name="Imachi H."/>
            <person name="Nobu M.K."/>
            <person name="Nakahara N."/>
            <person name="Morono Y."/>
            <person name="Ogawara M."/>
            <person name="Takaki Y."/>
            <person name="Takano Y."/>
            <person name="Uematsu K."/>
            <person name="Ikuta T."/>
            <person name="Ito M."/>
            <person name="Matsui Y."/>
            <person name="Miyazaki M."/>
            <person name="Murata K."/>
            <person name="Saito Y."/>
            <person name="Sakai S."/>
            <person name="Song C."/>
            <person name="Tasumi E."/>
            <person name="Yamanaka Y."/>
            <person name="Yamaguchi T."/>
            <person name="Kamagata Y."/>
            <person name="Tamaki H."/>
            <person name="Takai K."/>
        </authorList>
    </citation>
    <scope>NUCLEOTIDE SEQUENCE [LARGE SCALE GENOMIC DNA]</scope>
    <source>
        <strain evidence="2 3">MK-D1</strain>
    </source>
</reference>
<dbReference type="InterPro" id="IPR023696">
    <property type="entry name" value="Ureohydrolase_dom_sf"/>
</dbReference>
<dbReference type="EMBL" id="CP042905">
    <property type="protein sequence ID" value="QEE15766.1"/>
    <property type="molecule type" value="Genomic_DNA"/>
</dbReference>
<evidence type="ECO:0000313" key="2">
    <source>
        <dbReference type="EMBL" id="QEE15766.1"/>
    </source>
</evidence>
<evidence type="ECO:0000259" key="1">
    <source>
        <dbReference type="Pfam" id="PF00850"/>
    </source>
</evidence>
<dbReference type="GO" id="GO:0004407">
    <property type="term" value="F:histone deacetylase activity"/>
    <property type="evidence" value="ECO:0007669"/>
    <property type="project" value="TreeGrafter"/>
</dbReference>
<dbReference type="KEGG" id="psyt:DSAG12_01593"/>
<dbReference type="Proteomes" id="UP000321408">
    <property type="component" value="Chromosome"/>
</dbReference>
<evidence type="ECO:0000313" key="3">
    <source>
        <dbReference type="Proteomes" id="UP000321408"/>
    </source>
</evidence>
<sequence>MKIIFDSKYLEEYDHTPAGEAGRLEPALKALKADPQYIFINPKPAPIVAIERAHSINHIKNIKKENHSFKNKLFDIARLAAGGSILCANIAKNGNPAFGLIRPPGHHASYDSCWGFCYFNNIAVSLLHLRETSGCKRAFILDFDLHVGDGNINILEPLKDYEILNPHANNEESYLKIVKNKLDNARDCDIIVASAGFDQGIDDWGRLLSPDAYFQIGTMMKEFAEKRCNGRRYALLEGGYNFKKMAINIKSFCEGFR</sequence>
<gene>
    <name evidence="2" type="ORF">DSAG12_01593</name>
</gene>
<dbReference type="Gene3D" id="3.40.800.20">
    <property type="entry name" value="Histone deacetylase domain"/>
    <property type="match status" value="2"/>
</dbReference>
<dbReference type="RefSeq" id="WP_147662666.1">
    <property type="nucleotide sequence ID" value="NZ_CP042905.2"/>
</dbReference>